<reference evidence="1 2" key="2">
    <citation type="journal article" date="2013" name="PLoS ONE">
        <title>Whole genome mapping and re-organization of the nuclear and mitochondrial genomes of Babesia microti isolates.</title>
        <authorList>
            <person name="Cornillot E."/>
            <person name="Dassouli A."/>
            <person name="Garg A."/>
            <person name="Pachikara N."/>
            <person name="Randazzo S."/>
            <person name="Depoix D."/>
            <person name="Carcy B."/>
            <person name="Delbecq S."/>
            <person name="Frutos R."/>
            <person name="Silva J.C."/>
            <person name="Sutton R."/>
            <person name="Krause P.J."/>
            <person name="Mamoun C.B."/>
        </authorList>
    </citation>
    <scope>NUCLEOTIDE SEQUENCE [LARGE SCALE GENOMIC DNA]</scope>
    <source>
        <strain evidence="1 2">RI</strain>
    </source>
</reference>
<dbReference type="Proteomes" id="UP000002899">
    <property type="component" value="Chromosome IV"/>
</dbReference>
<reference evidence="1 2" key="3">
    <citation type="journal article" date="2016" name="Sci. Rep.">
        <title>Genome-wide diversity and gene expression profiling of Babesia microti isolates identify polymorphic genes that mediate host-pathogen interactions.</title>
        <authorList>
            <person name="Silva J.C."/>
            <person name="Cornillot E."/>
            <person name="McCracken C."/>
            <person name="Usmani-Brown S."/>
            <person name="Dwivedi A."/>
            <person name="Ifeonu O.O."/>
            <person name="Crabtree J."/>
            <person name="Gotia H.T."/>
            <person name="Virji A.Z."/>
            <person name="Reynes C."/>
            <person name="Colinge J."/>
            <person name="Kumar V."/>
            <person name="Lawres L."/>
            <person name="Pazzi J.E."/>
            <person name="Pablo J.V."/>
            <person name="Hung C."/>
            <person name="Brancato J."/>
            <person name="Kumari P."/>
            <person name="Orvis J."/>
            <person name="Tretina K."/>
            <person name="Chibucos M."/>
            <person name="Ott S."/>
            <person name="Sadzewicz L."/>
            <person name="Sengamalay N."/>
            <person name="Shetty A.C."/>
            <person name="Su Q."/>
            <person name="Tallon L."/>
            <person name="Fraser C.M."/>
            <person name="Frutos R."/>
            <person name="Molina D.M."/>
            <person name="Krause P.J."/>
            <person name="Ben Mamoun C."/>
        </authorList>
    </citation>
    <scope>NUCLEOTIDE SEQUENCE [LARGE SCALE GENOMIC DNA]</scope>
    <source>
        <strain evidence="1 2">RI</strain>
    </source>
</reference>
<organism evidence="1 2">
    <name type="scientific">Babesia microti (strain RI)</name>
    <dbReference type="NCBI Taxonomy" id="1133968"/>
    <lineage>
        <taxon>Eukaryota</taxon>
        <taxon>Sar</taxon>
        <taxon>Alveolata</taxon>
        <taxon>Apicomplexa</taxon>
        <taxon>Aconoidasida</taxon>
        <taxon>Piroplasmida</taxon>
        <taxon>Babesiidae</taxon>
        <taxon>Babesia</taxon>
    </lineage>
</organism>
<reference evidence="1 2" key="1">
    <citation type="journal article" date="2012" name="Nucleic Acids Res.">
        <title>Sequencing of the smallest Apicomplexan genome from the human pathogen Babesia microti.</title>
        <authorList>
            <person name="Cornillot E."/>
            <person name="Hadj-Kaddour K."/>
            <person name="Dassouli A."/>
            <person name="Noel B."/>
            <person name="Ranwez V."/>
            <person name="Vacherie B."/>
            <person name="Augagneur Y."/>
            <person name="Bres V."/>
            <person name="Duclos A."/>
            <person name="Randazzo S."/>
            <person name="Carcy B."/>
            <person name="Debierre-Grockiego F."/>
            <person name="Delbecq S."/>
            <person name="Moubri-Menage K."/>
            <person name="Shams-Eldin H."/>
            <person name="Usmani-Brown S."/>
            <person name="Bringaud F."/>
            <person name="Wincker P."/>
            <person name="Vivares C.P."/>
            <person name="Schwarz R.T."/>
            <person name="Schetters T.P."/>
            <person name="Krause P.J."/>
            <person name="Gorenflot A."/>
            <person name="Berry V."/>
            <person name="Barbe V."/>
            <person name="Ben Mamoun C."/>
        </authorList>
    </citation>
    <scope>NUCLEOTIDE SEQUENCE [LARGE SCALE GENOMIC DNA]</scope>
    <source>
        <strain evidence="1 2">RI</strain>
    </source>
</reference>
<proteinExistence type="predicted"/>
<protein>
    <submittedName>
        <fullName evidence="1">Uncharacterized protein</fullName>
    </submittedName>
</protein>
<dbReference type="EMBL" id="LN871599">
    <property type="protein sequence ID" value="CCF76009.1"/>
    <property type="molecule type" value="Genomic_DNA"/>
</dbReference>
<accession>I7IA22</accession>
<evidence type="ECO:0000313" key="1">
    <source>
        <dbReference type="EMBL" id="CCF76009.1"/>
    </source>
</evidence>
<sequence>MRVVSGEHALHSLGDCNNNYFYNEELNNIGKNAGNKRKYSFPKFIQDKYIFLSFKFNNKVSLLPNDKEFLRTNLYTPLKFKLNENGAVKCVESNLVFLDWKFYPSDKSLRISFYIPMMKLNGIVRTKRYYTFHCLKGMMESDVFLINHNNYFKIGTIYITKFTIKYYSNAYLFHSYFVYFCNGRLLNEFNNIIDKHTKRLSNLYNIKLDTVPCIYFKILPQNISKYNQLVSTAMDNVIEMPLMKPLKVMLYRRSIDSRNITIPVLYFKDLNSGKIKPKFHSLYQAVSACLSFSDGKVIQDSIRVFNSFS</sequence>
<dbReference type="VEuPathDB" id="PiroplasmaDB:BmR1_04g09165"/>
<name>I7IA22_BABMR</name>
<evidence type="ECO:0000313" key="2">
    <source>
        <dbReference type="Proteomes" id="UP000002899"/>
    </source>
</evidence>
<dbReference type="GeneID" id="24426463"/>
<keyword evidence="2" id="KW-1185">Reference proteome</keyword>
<dbReference type="AlphaFoldDB" id="I7IA22"/>
<gene>
    <name evidence="1" type="ORF">BmR1_04g09165</name>
</gene>
<dbReference type="KEGG" id="bmic:BmR1_04g09165"/>
<dbReference type="RefSeq" id="XP_012650417.1">
    <property type="nucleotide sequence ID" value="XM_012794963.1"/>
</dbReference>